<protein>
    <submittedName>
        <fullName evidence="1">Uncharacterized protein</fullName>
    </submittedName>
</protein>
<evidence type="ECO:0000313" key="2">
    <source>
        <dbReference type="Proteomes" id="UP000230423"/>
    </source>
</evidence>
<sequence length="36" mass="4045">MAATVCALWNDRWLRVLLAGTIFFSEESNRASTAGW</sequence>
<dbReference type="EMBL" id="KZ346367">
    <property type="protein sequence ID" value="PIO70173.1"/>
    <property type="molecule type" value="Genomic_DNA"/>
</dbReference>
<organism evidence="1 2">
    <name type="scientific">Teladorsagia circumcincta</name>
    <name type="common">Brown stomach worm</name>
    <name type="synonym">Ostertagia circumcincta</name>
    <dbReference type="NCBI Taxonomy" id="45464"/>
    <lineage>
        <taxon>Eukaryota</taxon>
        <taxon>Metazoa</taxon>
        <taxon>Ecdysozoa</taxon>
        <taxon>Nematoda</taxon>
        <taxon>Chromadorea</taxon>
        <taxon>Rhabditida</taxon>
        <taxon>Rhabditina</taxon>
        <taxon>Rhabditomorpha</taxon>
        <taxon>Strongyloidea</taxon>
        <taxon>Trichostrongylidae</taxon>
        <taxon>Teladorsagia</taxon>
    </lineage>
</organism>
<keyword evidence="2" id="KW-1185">Reference proteome</keyword>
<dbReference type="AlphaFoldDB" id="A0A2G9UJ50"/>
<proteinExistence type="predicted"/>
<reference evidence="1 2" key="1">
    <citation type="submission" date="2015-09" db="EMBL/GenBank/DDBJ databases">
        <title>Draft genome of the parasitic nematode Teladorsagia circumcincta isolate WARC Sus (inbred).</title>
        <authorList>
            <person name="Mitreva M."/>
        </authorList>
    </citation>
    <scope>NUCLEOTIDE SEQUENCE [LARGE SCALE GENOMIC DNA]</scope>
    <source>
        <strain evidence="1 2">S</strain>
    </source>
</reference>
<gene>
    <name evidence="1" type="ORF">TELCIR_07977</name>
</gene>
<dbReference type="Proteomes" id="UP000230423">
    <property type="component" value="Unassembled WGS sequence"/>
</dbReference>
<name>A0A2G9UJ50_TELCI</name>
<evidence type="ECO:0000313" key="1">
    <source>
        <dbReference type="EMBL" id="PIO70173.1"/>
    </source>
</evidence>
<accession>A0A2G9UJ50</accession>